<evidence type="ECO:0000313" key="2">
    <source>
        <dbReference type="Proteomes" id="UP000259030"/>
    </source>
</evidence>
<sequence>MPLASLLLLAACGQTPPPPLVVVNVAAPITFNDSAGTVLTQGITLNGADQHITVTVRDARGQVVRFNGATFDPTAQGTDHLTLNTANNFHQAVALPQGTYTFEHAVHDDVTGHVLLGYGPAGENAAVISAASAGVRLKSHAVLDVAGSALQSDRPIASLPSGTTVNLQLRAVTALASLPDGRPPVVGVIPTSDLGPVTYELGSSTDGTLNGAGSRVGINVTARGDATDATLNVSATFHAWVADAAGQAASWQPVTLTYAQAIDLGTAP</sequence>
<name>A0A221T1E7_9DEIO</name>
<gene>
    <name evidence="1" type="ORF">DFI_16170</name>
</gene>
<dbReference type="OrthoDB" id="62347at2"/>
<protein>
    <submittedName>
        <fullName evidence="1">Uncharacterized protein</fullName>
    </submittedName>
</protein>
<organism evidence="1 2">
    <name type="scientific">Deinococcus ficus</name>
    <dbReference type="NCBI Taxonomy" id="317577"/>
    <lineage>
        <taxon>Bacteria</taxon>
        <taxon>Thermotogati</taxon>
        <taxon>Deinococcota</taxon>
        <taxon>Deinococci</taxon>
        <taxon>Deinococcales</taxon>
        <taxon>Deinococcaceae</taxon>
        <taxon>Deinococcus</taxon>
    </lineage>
</organism>
<dbReference type="Proteomes" id="UP000259030">
    <property type="component" value="Plasmid pDFI1"/>
</dbReference>
<keyword evidence="2" id="KW-1185">Reference proteome</keyword>
<geneLocation type="plasmid" evidence="2">
    <name>pdfi1</name>
</geneLocation>
<proteinExistence type="predicted"/>
<accession>A0A221T1E7</accession>
<keyword evidence="1" id="KW-0614">Plasmid</keyword>
<dbReference type="EMBL" id="CP021082">
    <property type="protein sequence ID" value="ASN82696.1"/>
    <property type="molecule type" value="Genomic_DNA"/>
</dbReference>
<dbReference type="STRING" id="317577.GCA_000419625_02984"/>
<dbReference type="AlphaFoldDB" id="A0A221T1E7"/>
<evidence type="ECO:0000313" key="1">
    <source>
        <dbReference type="EMBL" id="ASN82696.1"/>
    </source>
</evidence>
<dbReference type="KEGG" id="dfc:DFI_16170"/>
<reference evidence="1 2" key="1">
    <citation type="submission" date="2017-05" db="EMBL/GenBank/DDBJ databases">
        <title>The complete genome sequence of Deinococcus ficus isolated from the rhizosphere of the Ficus religiosa L. in Taiwan.</title>
        <authorList>
            <person name="Wu K.-M."/>
            <person name="Liao T.-L."/>
            <person name="Liu Y.-M."/>
            <person name="Young C.-C."/>
            <person name="Tsai S.-F."/>
        </authorList>
    </citation>
    <scope>NUCLEOTIDE SEQUENCE [LARGE SCALE GENOMIC DNA]</scope>
    <source>
        <strain evidence="1 2">CC-FR2-10</strain>
        <plasmid evidence="2">pdfi1</plasmid>
    </source>
</reference>
<dbReference type="RefSeq" id="WP_022802481.1">
    <property type="nucleotide sequence ID" value="NZ_ATTJ01000002.1"/>
</dbReference>